<dbReference type="InterPro" id="IPR029069">
    <property type="entry name" value="HotDog_dom_sf"/>
</dbReference>
<dbReference type="SUPFAM" id="SSF54637">
    <property type="entry name" value="Thioesterase/thiol ester dehydrase-isomerase"/>
    <property type="match status" value="1"/>
</dbReference>
<reference evidence="3 4" key="1">
    <citation type="journal article" date="2019" name="Int. J. Syst. Evol. Microbiol.">
        <title>The Global Catalogue of Microorganisms (GCM) 10K type strain sequencing project: providing services to taxonomists for standard genome sequencing and annotation.</title>
        <authorList>
            <consortium name="The Broad Institute Genomics Platform"/>
            <consortium name="The Broad Institute Genome Sequencing Center for Infectious Disease"/>
            <person name="Wu L."/>
            <person name="Ma J."/>
        </authorList>
    </citation>
    <scope>NUCLEOTIDE SEQUENCE [LARGE SCALE GENOMIC DNA]</scope>
    <source>
        <strain evidence="3 4">JCM 10671</strain>
    </source>
</reference>
<comment type="caution">
    <text evidence="3">The sequence shown here is derived from an EMBL/GenBank/DDBJ whole genome shotgun (WGS) entry which is preliminary data.</text>
</comment>
<dbReference type="Pfam" id="PF01575">
    <property type="entry name" value="MaoC_dehydratas"/>
    <property type="match status" value="1"/>
</dbReference>
<accession>A0ABN1HC43</accession>
<gene>
    <name evidence="3" type="ORF">GCM10009547_47400</name>
</gene>
<dbReference type="InterPro" id="IPR052342">
    <property type="entry name" value="MCH/BMMD"/>
</dbReference>
<feature type="domain" description="MaoC-like" evidence="2">
    <location>
        <begin position="16"/>
        <end position="113"/>
    </location>
</feature>
<dbReference type="RefSeq" id="WP_344609514.1">
    <property type="nucleotide sequence ID" value="NZ_BAAAHE010000055.1"/>
</dbReference>
<dbReference type="InterPro" id="IPR002539">
    <property type="entry name" value="MaoC-like_dom"/>
</dbReference>
<evidence type="ECO:0000259" key="2">
    <source>
        <dbReference type="Pfam" id="PF01575"/>
    </source>
</evidence>
<keyword evidence="4" id="KW-1185">Reference proteome</keyword>
<organism evidence="3 4">
    <name type="scientific">Sporichthya brevicatena</name>
    <dbReference type="NCBI Taxonomy" id="171442"/>
    <lineage>
        <taxon>Bacteria</taxon>
        <taxon>Bacillati</taxon>
        <taxon>Actinomycetota</taxon>
        <taxon>Actinomycetes</taxon>
        <taxon>Sporichthyales</taxon>
        <taxon>Sporichthyaceae</taxon>
        <taxon>Sporichthya</taxon>
    </lineage>
</organism>
<dbReference type="EMBL" id="BAAAHE010000055">
    <property type="protein sequence ID" value="GAA0637565.1"/>
    <property type="molecule type" value="Genomic_DNA"/>
</dbReference>
<sequence>MTTEISDRIHADDLTPGQEIPFGSYTLTEEAILDYARQWDPLPMHTDPEWAANGPYGGVIASGLQTIAVYQRLIVDALWSNAMGKAGRGFDLKFLGPVRPGTTLTGAAKVVAIAPRPDRGDALVELLSHLVDDAGTTVLELRADVIMNLRGAPVP</sequence>
<dbReference type="Gene3D" id="3.10.129.10">
    <property type="entry name" value="Hotdog Thioesterase"/>
    <property type="match status" value="1"/>
</dbReference>
<name>A0ABN1HC43_9ACTN</name>
<dbReference type="PANTHER" id="PTHR43664:SF1">
    <property type="entry name" value="BETA-METHYLMALYL-COA DEHYDRATASE"/>
    <property type="match status" value="1"/>
</dbReference>
<dbReference type="PANTHER" id="PTHR43664">
    <property type="entry name" value="MONOAMINE OXIDASE-RELATED"/>
    <property type="match status" value="1"/>
</dbReference>
<protein>
    <submittedName>
        <fullName evidence="3">MaoC family dehydratase</fullName>
    </submittedName>
</protein>
<evidence type="ECO:0000313" key="4">
    <source>
        <dbReference type="Proteomes" id="UP001500957"/>
    </source>
</evidence>
<dbReference type="Proteomes" id="UP001500957">
    <property type="component" value="Unassembled WGS sequence"/>
</dbReference>
<comment type="similarity">
    <text evidence="1">Belongs to the enoyl-CoA hydratase/isomerase family.</text>
</comment>
<evidence type="ECO:0000256" key="1">
    <source>
        <dbReference type="ARBA" id="ARBA00005254"/>
    </source>
</evidence>
<proteinExistence type="inferred from homology"/>
<evidence type="ECO:0000313" key="3">
    <source>
        <dbReference type="EMBL" id="GAA0637565.1"/>
    </source>
</evidence>